<reference evidence="2" key="1">
    <citation type="journal article" date="2015" name="Nature">
        <title>Complex archaea that bridge the gap between prokaryotes and eukaryotes.</title>
        <authorList>
            <person name="Spang A."/>
            <person name="Saw J.H."/>
            <person name="Jorgensen S.L."/>
            <person name="Zaremba-Niedzwiedzka K."/>
            <person name="Martijn J."/>
            <person name="Lind A.E."/>
            <person name="van Eijk R."/>
            <person name="Schleper C."/>
            <person name="Guy L."/>
            <person name="Ettema T.J."/>
        </authorList>
    </citation>
    <scope>NUCLEOTIDE SEQUENCE</scope>
</reference>
<keyword evidence="1" id="KW-0812">Transmembrane</keyword>
<accession>A0A0F9VPU7</accession>
<feature type="transmembrane region" description="Helical" evidence="1">
    <location>
        <begin position="7"/>
        <end position="32"/>
    </location>
</feature>
<proteinExistence type="predicted"/>
<organism evidence="2">
    <name type="scientific">marine sediment metagenome</name>
    <dbReference type="NCBI Taxonomy" id="412755"/>
    <lineage>
        <taxon>unclassified sequences</taxon>
        <taxon>metagenomes</taxon>
        <taxon>ecological metagenomes</taxon>
    </lineage>
</organism>
<protein>
    <submittedName>
        <fullName evidence="2">Uncharacterized protein</fullName>
    </submittedName>
</protein>
<keyword evidence="1" id="KW-1133">Transmembrane helix</keyword>
<name>A0A0F9VPU7_9ZZZZ</name>
<sequence length="35" mass="3836">MTDDWDLIILVLFLLSGLGMLAMVTIVLFVLAGQL</sequence>
<gene>
    <name evidence="2" type="ORF">LCGC14_0458010</name>
</gene>
<evidence type="ECO:0000256" key="1">
    <source>
        <dbReference type="SAM" id="Phobius"/>
    </source>
</evidence>
<dbReference type="AlphaFoldDB" id="A0A0F9VPU7"/>
<comment type="caution">
    <text evidence="2">The sequence shown here is derived from an EMBL/GenBank/DDBJ whole genome shotgun (WGS) entry which is preliminary data.</text>
</comment>
<dbReference type="EMBL" id="LAZR01000466">
    <property type="protein sequence ID" value="KKN67768.1"/>
    <property type="molecule type" value="Genomic_DNA"/>
</dbReference>
<evidence type="ECO:0000313" key="2">
    <source>
        <dbReference type="EMBL" id="KKN67768.1"/>
    </source>
</evidence>
<keyword evidence="1" id="KW-0472">Membrane</keyword>